<dbReference type="PROSITE" id="PS50294">
    <property type="entry name" value="WD_REPEATS_REGION"/>
    <property type="match status" value="1"/>
</dbReference>
<feature type="repeat" description="WD" evidence="4">
    <location>
        <begin position="290"/>
        <end position="313"/>
    </location>
</feature>
<feature type="region of interest" description="Disordered" evidence="5">
    <location>
        <begin position="77"/>
        <end position="106"/>
    </location>
</feature>
<dbReference type="SUPFAM" id="SSF50978">
    <property type="entry name" value="WD40 repeat-like"/>
    <property type="match status" value="1"/>
</dbReference>
<feature type="repeat" description="WD" evidence="4">
    <location>
        <begin position="334"/>
        <end position="360"/>
    </location>
</feature>
<evidence type="ECO:0000256" key="1">
    <source>
        <dbReference type="ARBA" id="ARBA00022574"/>
    </source>
</evidence>
<protein>
    <submittedName>
        <fullName evidence="8">WD_REPEATS_REGION domain-containing protein</fullName>
    </submittedName>
</protein>
<accession>A0A0R3T7A0</accession>
<comment type="similarity">
    <text evidence="3">Belongs to the WD repeat GAD-1 family.</text>
</comment>
<dbReference type="InterPro" id="IPR020472">
    <property type="entry name" value="WD40_PAC1"/>
</dbReference>
<feature type="repeat" description="WD" evidence="4">
    <location>
        <begin position="221"/>
        <end position="263"/>
    </location>
</feature>
<evidence type="ECO:0000313" key="6">
    <source>
        <dbReference type="EMBL" id="VDN98796.1"/>
    </source>
</evidence>
<evidence type="ECO:0000313" key="7">
    <source>
        <dbReference type="Proteomes" id="UP000278807"/>
    </source>
</evidence>
<keyword evidence="2" id="KW-0677">Repeat</keyword>
<dbReference type="InterPro" id="IPR019775">
    <property type="entry name" value="WD40_repeat_CS"/>
</dbReference>
<dbReference type="GO" id="GO:0035861">
    <property type="term" value="C:site of double-strand break"/>
    <property type="evidence" value="ECO:0007669"/>
    <property type="project" value="TreeGrafter"/>
</dbReference>
<reference evidence="6 7" key="2">
    <citation type="submission" date="2018-11" db="EMBL/GenBank/DDBJ databases">
        <authorList>
            <consortium name="Pathogen Informatics"/>
        </authorList>
    </citation>
    <scope>NUCLEOTIDE SEQUENCE [LARGE SCALE GENOMIC DNA]</scope>
</reference>
<gene>
    <name evidence="6" type="ORF">HNAJ_LOCUS2937</name>
</gene>
<feature type="repeat" description="WD" evidence="4">
    <location>
        <begin position="120"/>
        <end position="154"/>
    </location>
</feature>
<feature type="compositionally biased region" description="Polar residues" evidence="5">
    <location>
        <begin position="609"/>
        <end position="620"/>
    </location>
</feature>
<proteinExistence type="inferred from homology"/>
<organism evidence="8">
    <name type="scientific">Rodentolepis nana</name>
    <name type="common">Dwarf tapeworm</name>
    <name type="synonym">Hymenolepis nana</name>
    <dbReference type="NCBI Taxonomy" id="102285"/>
    <lineage>
        <taxon>Eukaryota</taxon>
        <taxon>Metazoa</taxon>
        <taxon>Spiralia</taxon>
        <taxon>Lophotrochozoa</taxon>
        <taxon>Platyhelminthes</taxon>
        <taxon>Cestoda</taxon>
        <taxon>Eucestoda</taxon>
        <taxon>Cyclophyllidea</taxon>
        <taxon>Hymenolepididae</taxon>
        <taxon>Rodentolepis</taxon>
    </lineage>
</organism>
<dbReference type="OrthoDB" id="10264376at2759"/>
<evidence type="ECO:0000313" key="8">
    <source>
        <dbReference type="WBParaSite" id="HNAJ_0000293801-mRNA-1"/>
    </source>
</evidence>
<dbReference type="AlphaFoldDB" id="A0A0R3T7A0"/>
<dbReference type="InterPro" id="IPR015943">
    <property type="entry name" value="WD40/YVTN_repeat-like_dom_sf"/>
</dbReference>
<evidence type="ECO:0000256" key="4">
    <source>
        <dbReference type="PROSITE-ProRule" id="PRU00221"/>
    </source>
</evidence>
<dbReference type="WBParaSite" id="HNAJ_0000293801-mRNA-1">
    <property type="protein sequence ID" value="HNAJ_0000293801-mRNA-1"/>
    <property type="gene ID" value="HNAJ_0000293801"/>
</dbReference>
<dbReference type="PANTHER" id="PTHR16017:SF0">
    <property type="entry name" value="WD REPEAT-CONTAINING PROTEIN 70"/>
    <property type="match status" value="1"/>
</dbReference>
<dbReference type="SMART" id="SM00320">
    <property type="entry name" value="WD40"/>
    <property type="match status" value="6"/>
</dbReference>
<dbReference type="EMBL" id="UZAE01001586">
    <property type="protein sequence ID" value="VDN98796.1"/>
    <property type="molecule type" value="Genomic_DNA"/>
</dbReference>
<dbReference type="STRING" id="102285.A0A0R3T7A0"/>
<dbReference type="InterPro" id="IPR051858">
    <property type="entry name" value="WD_repeat_GAD-1"/>
</dbReference>
<dbReference type="GO" id="GO:0005634">
    <property type="term" value="C:nucleus"/>
    <property type="evidence" value="ECO:0007669"/>
    <property type="project" value="TreeGrafter"/>
</dbReference>
<feature type="compositionally biased region" description="Acidic residues" evidence="5">
    <location>
        <begin position="85"/>
        <end position="98"/>
    </location>
</feature>
<dbReference type="Gene3D" id="2.130.10.10">
    <property type="entry name" value="YVTN repeat-like/Quinoprotein amine dehydrogenase"/>
    <property type="match status" value="2"/>
</dbReference>
<dbReference type="PANTHER" id="PTHR16017">
    <property type="entry name" value="GASTRULATION DEFECTIVE PROTEIN 1-RELATED"/>
    <property type="match status" value="1"/>
</dbReference>
<dbReference type="Proteomes" id="UP000278807">
    <property type="component" value="Unassembled WGS sequence"/>
</dbReference>
<dbReference type="Pfam" id="PF00400">
    <property type="entry name" value="WD40"/>
    <property type="match status" value="3"/>
</dbReference>
<evidence type="ECO:0000256" key="2">
    <source>
        <dbReference type="ARBA" id="ARBA00022737"/>
    </source>
</evidence>
<name>A0A0R3T7A0_RODNA</name>
<keyword evidence="7" id="KW-1185">Reference proteome</keyword>
<keyword evidence="1 4" id="KW-0853">WD repeat</keyword>
<sequence length="629" mass="70401">MSSEEISKAMGFSSFSSNKTAKKFDFMEMFNESRNIAKQRNEEGNKKLDGSFLLSVFHKILEEAAKLNEEVKIDEVTDSLKATEEEKEESDHDDDDFEVPTSSDQPDDPYFIPMAEHLLFNHGPKPVTAVALDPSGSRVATSGFDFDVKLWDFSGMDKSCRAFKIFQPTADQQVKHIEFSPTGDNMLVITGCPQAKIFTRDAEPYCETIRGYQYITDPASAKGHTHALNGGTWHPIDSRKFLTWSQDTTLRVWEIDTAEQIMDDTRIPSHSVVLKPRNKQGRKTTPTAGAYSKDGLLIAAGCEDGSLQIWDTRRPLVNTSLLYRTAHPVGTFTTSLCFSWDGRCIASRAMDDTVKLWDLRALAKGPVHSAGDLPVLFEQTEVCFSPNDTMIATAVSARREDPKSGEVVIFRKDTFEDIHHHKPGRGSAIRVTWHPRIRQIITTFSDGTATVHFDSSHSRNGALICAYRQASETSRRRRQGYGSSSDAFIKPTLLTFDEDSVRVARKMRRRFGNLEDESKLAVAAAIASYEKDSIAGKEAARNEAKKRVPNSGEDVGQRVGSLHKYMVQQIALRKNDADERAEKDIRGAILQHADAAKKNPFWTKAYLKTQPNPIFQQDEATSSKKPKTS</sequence>
<reference evidence="8" key="1">
    <citation type="submission" date="2017-02" db="UniProtKB">
        <authorList>
            <consortium name="WormBaseParasite"/>
        </authorList>
    </citation>
    <scope>IDENTIFICATION</scope>
</reference>
<evidence type="ECO:0000256" key="3">
    <source>
        <dbReference type="ARBA" id="ARBA00038343"/>
    </source>
</evidence>
<dbReference type="InterPro" id="IPR036322">
    <property type="entry name" value="WD40_repeat_dom_sf"/>
</dbReference>
<dbReference type="PRINTS" id="PR00320">
    <property type="entry name" value="GPROTEINBRPT"/>
</dbReference>
<evidence type="ECO:0000256" key="5">
    <source>
        <dbReference type="SAM" id="MobiDB-lite"/>
    </source>
</evidence>
<dbReference type="InterPro" id="IPR001680">
    <property type="entry name" value="WD40_rpt"/>
</dbReference>
<dbReference type="PROSITE" id="PS50082">
    <property type="entry name" value="WD_REPEATS_2"/>
    <property type="match status" value="4"/>
</dbReference>
<dbReference type="PROSITE" id="PS00678">
    <property type="entry name" value="WD_REPEATS_1"/>
    <property type="match status" value="2"/>
</dbReference>
<feature type="region of interest" description="Disordered" evidence="5">
    <location>
        <begin position="608"/>
        <end position="629"/>
    </location>
</feature>